<keyword evidence="2" id="KW-1185">Reference proteome</keyword>
<reference evidence="2" key="1">
    <citation type="journal article" date="2008" name="J. Bacteriol.">
        <title>Genome sequence of the fish pathogen Renibacterium salmoninarum suggests reductive evolution away from an environmental Arthrobacter ancestor.</title>
        <authorList>
            <person name="Wiens G.D."/>
            <person name="Rockey D.D."/>
            <person name="Wu Z."/>
            <person name="Chang J."/>
            <person name="Levy R."/>
            <person name="Crane S."/>
            <person name="Chen D.S."/>
            <person name="Capri G.R."/>
            <person name="Burnett J.R."/>
            <person name="Sudheesh P.S."/>
            <person name="Schipma M.J."/>
            <person name="Burd H."/>
            <person name="Bhattacharyya A."/>
            <person name="Rhodes L.D."/>
            <person name="Kaul R."/>
            <person name="Strom M.S."/>
        </authorList>
    </citation>
    <scope>NUCLEOTIDE SEQUENCE [LARGE SCALE GENOMIC DNA]</scope>
    <source>
        <strain evidence="2">ATCC 33209 / DSM 20767 / JCM 11484 / NBRC 15589 / NCIMB 2235</strain>
    </source>
</reference>
<protein>
    <submittedName>
        <fullName evidence="1">Uncharacterized protein</fullName>
    </submittedName>
</protein>
<accession>A9WLI6</accession>
<dbReference type="HOGENOM" id="CLU_2772998_0_0_11"/>
<gene>
    <name evidence="1" type="ordered locus">RSal33209_0190</name>
</gene>
<dbReference type="STRING" id="288705.RSal33209_0190"/>
<dbReference type="RefSeq" id="WP_012243654.1">
    <property type="nucleotide sequence ID" value="NC_010168.1"/>
</dbReference>
<proteinExistence type="predicted"/>
<organism evidence="1 2">
    <name type="scientific">Renibacterium salmoninarum (strain ATCC 33209 / DSM 20767 / JCM 11484 / NBRC 15589 / NCIMB 2235)</name>
    <dbReference type="NCBI Taxonomy" id="288705"/>
    <lineage>
        <taxon>Bacteria</taxon>
        <taxon>Bacillati</taxon>
        <taxon>Actinomycetota</taxon>
        <taxon>Actinomycetes</taxon>
        <taxon>Micrococcales</taxon>
        <taxon>Micrococcaceae</taxon>
        <taxon>Renibacterium</taxon>
    </lineage>
</organism>
<name>A9WLI6_RENSM</name>
<dbReference type="EMBL" id="CP000910">
    <property type="protein sequence ID" value="ABY21946.1"/>
    <property type="molecule type" value="Genomic_DNA"/>
</dbReference>
<evidence type="ECO:0000313" key="1">
    <source>
        <dbReference type="EMBL" id="ABY21946.1"/>
    </source>
</evidence>
<dbReference type="KEGG" id="rsa:RSal33209_0190"/>
<sequence length="69" mass="6749">MIFLASAVLVGGLLAAGIGFGLSKLIPVSATAAVDCPTDKIKPATIESGSVNVYNATQSSGLAAKTAAQ</sequence>
<dbReference type="Proteomes" id="UP000002007">
    <property type="component" value="Chromosome"/>
</dbReference>
<evidence type="ECO:0000313" key="2">
    <source>
        <dbReference type="Proteomes" id="UP000002007"/>
    </source>
</evidence>
<dbReference type="AlphaFoldDB" id="A9WLI6"/>